<evidence type="ECO:0008006" key="2">
    <source>
        <dbReference type="Google" id="ProtNLM"/>
    </source>
</evidence>
<comment type="caution">
    <text evidence="1">The sequence shown here is derived from an EMBL/GenBank/DDBJ whole genome shotgun (WGS) entry which is preliminary data.</text>
</comment>
<feature type="non-terminal residue" evidence="1">
    <location>
        <position position="292"/>
    </location>
</feature>
<organism evidence="1">
    <name type="scientific">marine sediment metagenome</name>
    <dbReference type="NCBI Taxonomy" id="412755"/>
    <lineage>
        <taxon>unclassified sequences</taxon>
        <taxon>metagenomes</taxon>
        <taxon>ecological metagenomes</taxon>
    </lineage>
</organism>
<name>A0A0F9JH28_9ZZZZ</name>
<reference evidence="1" key="1">
    <citation type="journal article" date="2015" name="Nature">
        <title>Complex archaea that bridge the gap between prokaryotes and eukaryotes.</title>
        <authorList>
            <person name="Spang A."/>
            <person name="Saw J.H."/>
            <person name="Jorgensen S.L."/>
            <person name="Zaremba-Niedzwiedzka K."/>
            <person name="Martijn J."/>
            <person name="Lind A.E."/>
            <person name="van Eijk R."/>
            <person name="Schleper C."/>
            <person name="Guy L."/>
            <person name="Ettema T.J."/>
        </authorList>
    </citation>
    <scope>NUCLEOTIDE SEQUENCE</scope>
</reference>
<evidence type="ECO:0000313" key="1">
    <source>
        <dbReference type="EMBL" id="KKM69164.1"/>
    </source>
</evidence>
<proteinExistence type="predicted"/>
<accession>A0A0F9JH28</accession>
<dbReference type="AlphaFoldDB" id="A0A0F9JH28"/>
<dbReference type="EMBL" id="LAZR01010037">
    <property type="protein sequence ID" value="KKM69164.1"/>
    <property type="molecule type" value="Genomic_DNA"/>
</dbReference>
<gene>
    <name evidence="1" type="ORF">LCGC14_1453660</name>
</gene>
<protein>
    <recommendedName>
        <fullName evidence="2">Bacteriophage Mu GpT domain-containing protein</fullName>
    </recommendedName>
</protein>
<sequence>MAVIATGNHPKALWPGIYDWFGAKYKEHEKQYPKIFEIKTSSQNYEELVQQTGFGLVPVKPEGNPTQYDSNTQGYTARGKNVSYSLGYIVTREERDDNLYEKVSMRRSGSLAFSGTQTRERIGANVLNRVISGSFTGGDAKALGATNHPTVAGDQSNILATAVDLNEAALEDLTVQIMDAKDFRGLNINLKTKRLIVPTATVYEANRILKSNLRVNTADNDANVLKLLGTIPEIVVNNYLTDSDAWFIKTGVEDGLCWFDRVLPEFKQDNDFDTDNSKAKLYFRLIPFWGDW</sequence>